<evidence type="ECO:0000313" key="1">
    <source>
        <dbReference type="EMBL" id="KAI5329814.1"/>
    </source>
</evidence>
<accession>A0AAD4Z271</accession>
<name>A0AAD4Z271_PRUDU</name>
<reference evidence="1 2" key="1">
    <citation type="journal article" date="2022" name="G3 (Bethesda)">
        <title>Whole-genome sequence and methylome profiling of the almond [Prunus dulcis (Mill.) D.A. Webb] cultivar 'Nonpareil'.</title>
        <authorList>
            <person name="D'Amico-Willman K.M."/>
            <person name="Ouma W.Z."/>
            <person name="Meulia T."/>
            <person name="Sideli G.M."/>
            <person name="Gradziel T.M."/>
            <person name="Fresnedo-Ramirez J."/>
        </authorList>
    </citation>
    <scope>NUCLEOTIDE SEQUENCE [LARGE SCALE GENOMIC DNA]</scope>
    <source>
        <strain evidence="1">Clone GOH B32 T37-40</strain>
    </source>
</reference>
<gene>
    <name evidence="1" type="ORF">L3X38_029211</name>
</gene>
<evidence type="ECO:0000313" key="2">
    <source>
        <dbReference type="Proteomes" id="UP001054821"/>
    </source>
</evidence>
<protein>
    <submittedName>
        <fullName evidence="1">Uncharacterized protein</fullName>
    </submittedName>
</protein>
<dbReference type="AlphaFoldDB" id="A0AAD4Z271"/>
<organism evidence="1 2">
    <name type="scientific">Prunus dulcis</name>
    <name type="common">Almond</name>
    <name type="synonym">Amygdalus dulcis</name>
    <dbReference type="NCBI Taxonomy" id="3755"/>
    <lineage>
        <taxon>Eukaryota</taxon>
        <taxon>Viridiplantae</taxon>
        <taxon>Streptophyta</taxon>
        <taxon>Embryophyta</taxon>
        <taxon>Tracheophyta</taxon>
        <taxon>Spermatophyta</taxon>
        <taxon>Magnoliopsida</taxon>
        <taxon>eudicotyledons</taxon>
        <taxon>Gunneridae</taxon>
        <taxon>Pentapetalae</taxon>
        <taxon>rosids</taxon>
        <taxon>fabids</taxon>
        <taxon>Rosales</taxon>
        <taxon>Rosaceae</taxon>
        <taxon>Amygdaloideae</taxon>
        <taxon>Amygdaleae</taxon>
        <taxon>Prunus</taxon>
    </lineage>
</organism>
<comment type="caution">
    <text evidence="1">The sequence shown here is derived from an EMBL/GenBank/DDBJ whole genome shotgun (WGS) entry which is preliminary data.</text>
</comment>
<dbReference type="EMBL" id="JAJFAZ020000005">
    <property type="protein sequence ID" value="KAI5329814.1"/>
    <property type="molecule type" value="Genomic_DNA"/>
</dbReference>
<keyword evidence="2" id="KW-1185">Reference proteome</keyword>
<proteinExistence type="predicted"/>
<sequence length="107" mass="12313">MSIASQLSLSKFRKATNDLLVAEETLNEAMNTAVSHHKFFIKSVEDLRTLLQLAKRAKWNGGSVNRTVSFDRKNQDIKNELQANYIKDEVTKMKLKMVPLSPRDYKE</sequence>
<dbReference type="Proteomes" id="UP001054821">
    <property type="component" value="Chromosome 5"/>
</dbReference>